<reference evidence="12 13" key="1">
    <citation type="submission" date="2024-04" db="EMBL/GenBank/DDBJ databases">
        <title>Genome sequencing and metabolic network reconstruction of aminoacids and betaine degradation by Anoxynatronum sibiricum.</title>
        <authorList>
            <person name="Detkova E.N."/>
            <person name="Boltjanskaja Y.V."/>
            <person name="Mardanov A.V."/>
            <person name="Kevbrin V."/>
        </authorList>
    </citation>
    <scope>NUCLEOTIDE SEQUENCE [LARGE SCALE GENOMIC DNA]</scope>
    <source>
        <strain evidence="12 13">Z-7981</strain>
    </source>
</reference>
<evidence type="ECO:0000256" key="5">
    <source>
        <dbReference type="ARBA" id="ARBA00023002"/>
    </source>
</evidence>
<dbReference type="Pfam" id="PF08501">
    <property type="entry name" value="Shikimate_dh_N"/>
    <property type="match status" value="1"/>
</dbReference>
<feature type="domain" description="SDH C-terminal" evidence="11">
    <location>
        <begin position="255"/>
        <end position="281"/>
    </location>
</feature>
<evidence type="ECO:0000256" key="7">
    <source>
        <dbReference type="ARBA" id="ARBA00049442"/>
    </source>
</evidence>
<dbReference type="Gene3D" id="3.40.50.10860">
    <property type="entry name" value="Leucine Dehydrogenase, chain A, domain 1"/>
    <property type="match status" value="1"/>
</dbReference>
<dbReference type="NCBIfam" id="TIGR00507">
    <property type="entry name" value="aroE"/>
    <property type="match status" value="1"/>
</dbReference>
<comment type="caution">
    <text evidence="8">Lacks conserved residue(s) required for the propagation of feature annotation.</text>
</comment>
<keyword evidence="13" id="KW-1185">Reference proteome</keyword>
<comment type="subunit">
    <text evidence="8">Homodimer.</text>
</comment>
<comment type="similarity">
    <text evidence="8">Belongs to the shikimate dehydrogenase family.</text>
</comment>
<dbReference type="Gene3D" id="3.40.50.720">
    <property type="entry name" value="NAD(P)-binding Rossmann-like Domain"/>
    <property type="match status" value="1"/>
</dbReference>
<keyword evidence="4 8" id="KW-0521">NADP</keyword>
<dbReference type="EC" id="1.1.1.25" evidence="2 8"/>
<evidence type="ECO:0000259" key="11">
    <source>
        <dbReference type="Pfam" id="PF18317"/>
    </source>
</evidence>
<dbReference type="EMBL" id="JBCITM010000002">
    <property type="protein sequence ID" value="MEN1759305.1"/>
    <property type="molecule type" value="Genomic_DNA"/>
</dbReference>
<evidence type="ECO:0000313" key="13">
    <source>
        <dbReference type="Proteomes" id="UP001407405"/>
    </source>
</evidence>
<dbReference type="PANTHER" id="PTHR21089">
    <property type="entry name" value="SHIKIMATE DEHYDROGENASE"/>
    <property type="match status" value="1"/>
</dbReference>
<gene>
    <name evidence="8" type="primary">aroE</name>
    <name evidence="12" type="ORF">AAIG11_02360</name>
</gene>
<dbReference type="InterPro" id="IPR011342">
    <property type="entry name" value="Shikimate_DH"/>
</dbReference>
<dbReference type="Pfam" id="PF01488">
    <property type="entry name" value="Shikimate_DH"/>
    <property type="match status" value="1"/>
</dbReference>
<comment type="caution">
    <text evidence="12">The sequence shown here is derived from an EMBL/GenBank/DDBJ whole genome shotgun (WGS) entry which is preliminary data.</text>
</comment>
<organism evidence="12 13">
    <name type="scientific">Anoxynatronum sibiricum</name>
    <dbReference type="NCBI Taxonomy" id="210623"/>
    <lineage>
        <taxon>Bacteria</taxon>
        <taxon>Bacillati</taxon>
        <taxon>Bacillota</taxon>
        <taxon>Clostridia</taxon>
        <taxon>Eubacteriales</taxon>
        <taxon>Clostridiaceae</taxon>
        <taxon>Anoxynatronum</taxon>
    </lineage>
</organism>
<feature type="binding site" evidence="8">
    <location>
        <begin position="23"/>
        <end position="25"/>
    </location>
    <ligand>
        <name>shikimate</name>
        <dbReference type="ChEBI" id="CHEBI:36208"/>
    </ligand>
</feature>
<dbReference type="InterPro" id="IPR036291">
    <property type="entry name" value="NAD(P)-bd_dom_sf"/>
</dbReference>
<accession>A0ABU9VQ67</accession>
<evidence type="ECO:0000256" key="1">
    <source>
        <dbReference type="ARBA" id="ARBA00004871"/>
    </source>
</evidence>
<dbReference type="PANTHER" id="PTHR21089:SF1">
    <property type="entry name" value="BIFUNCTIONAL 3-DEHYDROQUINATE DEHYDRATASE_SHIKIMATE DEHYDROGENASE, CHLOROPLASTIC"/>
    <property type="match status" value="1"/>
</dbReference>
<feature type="active site" description="Proton acceptor" evidence="8">
    <location>
        <position position="74"/>
    </location>
</feature>
<feature type="binding site" evidence="8">
    <location>
        <position position="95"/>
    </location>
    <ligand>
        <name>shikimate</name>
        <dbReference type="ChEBI" id="CHEBI:36208"/>
    </ligand>
</feature>
<comment type="pathway">
    <text evidence="1 8">Metabolic intermediate biosynthesis; chorismate biosynthesis; chorismate from D-erythrose 4-phosphate and phosphoenolpyruvate: step 4/7.</text>
</comment>
<dbReference type="InterPro" id="IPR006151">
    <property type="entry name" value="Shikm_DH/Glu-tRNA_Rdtase"/>
</dbReference>
<dbReference type="SUPFAM" id="SSF53223">
    <property type="entry name" value="Aminoacid dehydrogenase-like, N-terminal domain"/>
    <property type="match status" value="1"/>
</dbReference>
<feature type="binding site" evidence="8">
    <location>
        <position position="232"/>
    </location>
    <ligand>
        <name>NADP(+)</name>
        <dbReference type="ChEBI" id="CHEBI:58349"/>
    </ligand>
</feature>
<dbReference type="NCBIfam" id="NF001319">
    <property type="entry name" value="PRK00258.3-3"/>
    <property type="match status" value="1"/>
</dbReference>
<evidence type="ECO:0000256" key="6">
    <source>
        <dbReference type="ARBA" id="ARBA00023141"/>
    </source>
</evidence>
<dbReference type="InterPro" id="IPR046346">
    <property type="entry name" value="Aminoacid_DH-like_N_sf"/>
</dbReference>
<dbReference type="InterPro" id="IPR013708">
    <property type="entry name" value="Shikimate_DH-bd_N"/>
</dbReference>
<feature type="binding site" evidence="8">
    <location>
        <begin position="134"/>
        <end position="138"/>
    </location>
    <ligand>
        <name>NADP(+)</name>
        <dbReference type="ChEBI" id="CHEBI:58349"/>
    </ligand>
</feature>
<evidence type="ECO:0000256" key="4">
    <source>
        <dbReference type="ARBA" id="ARBA00022857"/>
    </source>
</evidence>
<keyword evidence="3 8" id="KW-0028">Amino-acid biosynthesis</keyword>
<feature type="binding site" evidence="8">
    <location>
        <position position="234"/>
    </location>
    <ligand>
        <name>shikimate</name>
        <dbReference type="ChEBI" id="CHEBI:36208"/>
    </ligand>
</feature>
<dbReference type="SUPFAM" id="SSF51735">
    <property type="entry name" value="NAD(P)-binding Rossmann-fold domains"/>
    <property type="match status" value="1"/>
</dbReference>
<feature type="binding site" evidence="8">
    <location>
        <position position="86"/>
    </location>
    <ligand>
        <name>NADP(+)</name>
        <dbReference type="ChEBI" id="CHEBI:58349"/>
    </ligand>
</feature>
<feature type="domain" description="Shikimate dehydrogenase substrate binding N-terminal" evidence="10">
    <location>
        <begin position="15"/>
        <end position="97"/>
    </location>
</feature>
<evidence type="ECO:0000313" key="12">
    <source>
        <dbReference type="EMBL" id="MEN1759305.1"/>
    </source>
</evidence>
<evidence type="ECO:0000259" key="9">
    <source>
        <dbReference type="Pfam" id="PF01488"/>
    </source>
</evidence>
<keyword evidence="6 8" id="KW-0057">Aromatic amino acid biosynthesis</keyword>
<feature type="binding site" evidence="8">
    <location>
        <position position="110"/>
    </location>
    <ligand>
        <name>shikimate</name>
        <dbReference type="ChEBI" id="CHEBI:36208"/>
    </ligand>
</feature>
<feature type="binding site" evidence="8">
    <location>
        <position position="262"/>
    </location>
    <ligand>
        <name>shikimate</name>
        <dbReference type="ChEBI" id="CHEBI:36208"/>
    </ligand>
</feature>
<keyword evidence="5 8" id="KW-0560">Oxidoreductase</keyword>
<proteinExistence type="inferred from homology"/>
<dbReference type="CDD" id="cd01065">
    <property type="entry name" value="NAD_bind_Shikimate_DH"/>
    <property type="match status" value="1"/>
</dbReference>
<protein>
    <recommendedName>
        <fullName evidence="2 8">Shikimate dehydrogenase (NADP(+))</fullName>
        <shortName evidence="8">SDH</shortName>
        <ecNumber evidence="2 8">1.1.1.25</ecNumber>
    </recommendedName>
</protein>
<dbReference type="InterPro" id="IPR041121">
    <property type="entry name" value="SDH_C"/>
</dbReference>
<sequence length="288" mass="30878">MTEYRITGNTRLVALLGSPVRHSQSPQIHNTAFQALNLNYAYMVFDIQQSELEAAVQAMKTLDVAGFNVTMPHKEKVIPYLDELSEEASIIGAVNTVKNDNGKLIGYNTDGMGFMMSLAEENIPVSGKKVIVLGAGGAGKSVATQLALENVGELMIFNRSAAPAEALCRLINEKIPTCQVSWHLLDETVLKEALSTADVLVNTTNVGMGDLKNLSLVKDANWLHSKLKVVDIIYSPSKTKLLEIAETAGCQTVNGIGMVVGQGALAFHIWTGAHMPVADVKSGILANS</sequence>
<evidence type="ECO:0000256" key="8">
    <source>
        <dbReference type="HAMAP-Rule" id="MF_00222"/>
    </source>
</evidence>
<dbReference type="RefSeq" id="WP_343184678.1">
    <property type="nucleotide sequence ID" value="NZ_JBCITM010000002.1"/>
</dbReference>
<feature type="binding site" evidence="8">
    <location>
        <position position="70"/>
    </location>
    <ligand>
        <name>shikimate</name>
        <dbReference type="ChEBI" id="CHEBI:36208"/>
    </ligand>
</feature>
<dbReference type="Pfam" id="PF18317">
    <property type="entry name" value="SDH_C"/>
    <property type="match status" value="1"/>
</dbReference>
<dbReference type="InterPro" id="IPR022893">
    <property type="entry name" value="Shikimate_DH_fam"/>
</dbReference>
<evidence type="ECO:0000256" key="2">
    <source>
        <dbReference type="ARBA" id="ARBA00012962"/>
    </source>
</evidence>
<name>A0ABU9VQ67_9CLOT</name>
<evidence type="ECO:0000259" key="10">
    <source>
        <dbReference type="Pfam" id="PF08501"/>
    </source>
</evidence>
<feature type="binding site" evidence="8">
    <location>
        <position position="255"/>
    </location>
    <ligand>
        <name>NADP(+)</name>
        <dbReference type="ChEBI" id="CHEBI:58349"/>
    </ligand>
</feature>
<dbReference type="Proteomes" id="UP001407405">
    <property type="component" value="Unassembled WGS sequence"/>
</dbReference>
<dbReference type="HAMAP" id="MF_00222">
    <property type="entry name" value="Shikimate_DH_AroE"/>
    <property type="match status" value="1"/>
</dbReference>
<comment type="function">
    <text evidence="8">Involved in the biosynthesis of the chorismate, which leads to the biosynthesis of aromatic amino acids. Catalyzes the reversible NADPH linked reduction of 3-dehydroshikimate (DHSA) to yield shikimate (SA).</text>
</comment>
<feature type="domain" description="Quinate/shikimate 5-dehydrogenase/glutamyl-tRNA reductase" evidence="9">
    <location>
        <begin position="118"/>
        <end position="205"/>
    </location>
</feature>
<comment type="catalytic activity">
    <reaction evidence="7 8">
        <text>shikimate + NADP(+) = 3-dehydroshikimate + NADPH + H(+)</text>
        <dbReference type="Rhea" id="RHEA:17737"/>
        <dbReference type="ChEBI" id="CHEBI:15378"/>
        <dbReference type="ChEBI" id="CHEBI:16630"/>
        <dbReference type="ChEBI" id="CHEBI:36208"/>
        <dbReference type="ChEBI" id="CHEBI:57783"/>
        <dbReference type="ChEBI" id="CHEBI:58349"/>
        <dbReference type="EC" id="1.1.1.25"/>
    </reaction>
</comment>
<dbReference type="GO" id="GO:0004764">
    <property type="term" value="F:shikimate 3-dehydrogenase (NADP+) activity"/>
    <property type="evidence" value="ECO:0007669"/>
    <property type="project" value="UniProtKB-EC"/>
</dbReference>
<evidence type="ECO:0000256" key="3">
    <source>
        <dbReference type="ARBA" id="ARBA00022605"/>
    </source>
</evidence>